<reference evidence="5" key="1">
    <citation type="journal article" date="2013" name="PLoS Genet.">
        <title>The genome of Spraguea lophii and the basis of host-microsporidian interactions.</title>
        <authorList>
            <person name="Campbell S.E."/>
            <person name="Williams T.A."/>
            <person name="Yousuf A."/>
            <person name="Soanes D.M."/>
            <person name="Paszkiewicz K.H."/>
            <person name="Williams B.A.P."/>
        </authorList>
    </citation>
    <scope>NUCLEOTIDE SEQUENCE [LARGE SCALE GENOMIC DNA]</scope>
    <source>
        <strain evidence="5">42_110</strain>
    </source>
</reference>
<keyword evidence="5" id="KW-1185">Reference proteome</keyword>
<feature type="region of interest" description="Disordered" evidence="2">
    <location>
        <begin position="120"/>
        <end position="154"/>
    </location>
</feature>
<dbReference type="InterPro" id="IPR017901">
    <property type="entry name" value="C-CAP_CF_C-like"/>
</dbReference>
<dbReference type="InterPro" id="IPR016098">
    <property type="entry name" value="CAP/MinC_C"/>
</dbReference>
<gene>
    <name evidence="4" type="ORF">SLOPH_1769</name>
</gene>
<feature type="domain" description="C-CAP/cofactor C-like" evidence="3">
    <location>
        <begin position="139"/>
        <end position="256"/>
    </location>
</feature>
<evidence type="ECO:0000313" key="5">
    <source>
        <dbReference type="Proteomes" id="UP000014978"/>
    </source>
</evidence>
<feature type="compositionally biased region" description="Low complexity" evidence="2">
    <location>
        <begin position="131"/>
        <end position="154"/>
    </location>
</feature>
<evidence type="ECO:0000313" key="4">
    <source>
        <dbReference type="EMBL" id="EPR78974.1"/>
    </source>
</evidence>
<dbReference type="VEuPathDB" id="MicrosporidiaDB:SLOPH_1769"/>
<comment type="caution">
    <text evidence="4">The sequence shown here is derived from an EMBL/GenBank/DDBJ whole genome shotgun (WGS) entry which is preliminary data.</text>
</comment>
<dbReference type="HOGENOM" id="CLU_1031236_0_0_1"/>
<protein>
    <recommendedName>
        <fullName evidence="3">C-CAP/cofactor C-like domain-containing protein</fullName>
    </recommendedName>
</protein>
<dbReference type="Pfam" id="PF07986">
    <property type="entry name" value="TBCC"/>
    <property type="match status" value="1"/>
</dbReference>
<evidence type="ECO:0000259" key="3">
    <source>
        <dbReference type="PROSITE" id="PS51329"/>
    </source>
</evidence>
<proteinExistence type="inferred from homology"/>
<dbReference type="Proteomes" id="UP000014978">
    <property type="component" value="Unassembled WGS sequence"/>
</dbReference>
<evidence type="ECO:0000256" key="2">
    <source>
        <dbReference type="SAM" id="MobiDB-lite"/>
    </source>
</evidence>
<evidence type="ECO:0000256" key="1">
    <source>
        <dbReference type="ARBA" id="ARBA00008848"/>
    </source>
</evidence>
<sequence length="270" mass="31155">MNIIEEIKLLLHQNNIIKAKQSIIDYEHTINDIKSFYNKKISLNNLKIIKQLYQEYENIQPQALIIKEKENIKINIHYSQSNIIRIYNNNISDNVDSDGMSDSYSDGIGKYVSDSKCVSDNKSNETHISDNNTNNTNTPKHTNTTTNNNHTTNNNNNNITLKHIIHGNEIQIDNCYDISIKCIADESLVIRNTKNSIIICKAKQIRLEECINIEIIAYTDSGIFIEESNNIIIKEYLEEGLDRNKNQWENVNDFSMPGSMVNYTLKYTTE</sequence>
<dbReference type="InterPro" id="IPR012945">
    <property type="entry name" value="Tubulin-bd_cofactor_C_dom"/>
</dbReference>
<dbReference type="Gene3D" id="2.160.20.70">
    <property type="match status" value="1"/>
</dbReference>
<dbReference type="EMBL" id="ATCN01000461">
    <property type="protein sequence ID" value="EPR78974.1"/>
    <property type="molecule type" value="Genomic_DNA"/>
</dbReference>
<comment type="similarity">
    <text evidence="1">Belongs to the TBCC family.</text>
</comment>
<dbReference type="OrthoDB" id="194775at2759"/>
<organism evidence="4 5">
    <name type="scientific">Spraguea lophii (strain 42_110)</name>
    <name type="common">Microsporidian parasite</name>
    <dbReference type="NCBI Taxonomy" id="1358809"/>
    <lineage>
        <taxon>Eukaryota</taxon>
        <taxon>Fungi</taxon>
        <taxon>Fungi incertae sedis</taxon>
        <taxon>Microsporidia</taxon>
        <taxon>Spragueidae</taxon>
        <taxon>Spraguea</taxon>
    </lineage>
</organism>
<accession>S7XIV9</accession>
<dbReference type="AlphaFoldDB" id="S7XIV9"/>
<name>S7XIV9_SPRLO</name>
<dbReference type="InParanoid" id="S7XIV9"/>
<dbReference type="PROSITE" id="PS51329">
    <property type="entry name" value="C_CAP_COFACTOR_C"/>
    <property type="match status" value="1"/>
</dbReference>